<dbReference type="EMBL" id="LCNC01000006">
    <property type="protein sequence ID" value="KKU48993.1"/>
    <property type="molecule type" value="Genomic_DNA"/>
</dbReference>
<protein>
    <submittedName>
        <fullName evidence="2">Uncharacterized protein</fullName>
    </submittedName>
</protein>
<accession>A0A0G1T469</accession>
<feature type="non-terminal residue" evidence="2">
    <location>
        <position position="89"/>
    </location>
</feature>
<feature type="region of interest" description="Disordered" evidence="1">
    <location>
        <begin position="1"/>
        <end position="23"/>
    </location>
</feature>
<evidence type="ECO:0000256" key="1">
    <source>
        <dbReference type="SAM" id="MobiDB-lite"/>
    </source>
</evidence>
<sequence length="89" mass="10220">MPTIIPRASTTTKNKRAKGRATNGRSSLTLANLKFPTYLEVREEIDKKVGTRPLRPRELPKGRWTEQALKVLQERYLKKDEKGETVETP</sequence>
<organism evidence="2 3">
    <name type="scientific">Candidatus Woesebacteria bacterium GW2011_GWF2_46_8</name>
    <dbReference type="NCBI Taxonomy" id="1618604"/>
    <lineage>
        <taxon>Bacteria</taxon>
        <taxon>Candidatus Woeseibacteriota</taxon>
    </lineage>
</organism>
<dbReference type="Proteomes" id="UP000034831">
    <property type="component" value="Unassembled WGS sequence"/>
</dbReference>
<name>A0A0G1T469_9BACT</name>
<proteinExistence type="predicted"/>
<evidence type="ECO:0000313" key="2">
    <source>
        <dbReference type="EMBL" id="KKU48993.1"/>
    </source>
</evidence>
<reference evidence="2 3" key="1">
    <citation type="journal article" date="2015" name="Nature">
        <title>rRNA introns, odd ribosomes, and small enigmatic genomes across a large radiation of phyla.</title>
        <authorList>
            <person name="Brown C.T."/>
            <person name="Hug L.A."/>
            <person name="Thomas B.C."/>
            <person name="Sharon I."/>
            <person name="Castelle C.J."/>
            <person name="Singh A."/>
            <person name="Wilkins M.J."/>
            <person name="Williams K.H."/>
            <person name="Banfield J.F."/>
        </authorList>
    </citation>
    <scope>NUCLEOTIDE SEQUENCE [LARGE SCALE GENOMIC DNA]</scope>
</reference>
<evidence type="ECO:0000313" key="3">
    <source>
        <dbReference type="Proteomes" id="UP000034831"/>
    </source>
</evidence>
<dbReference type="AlphaFoldDB" id="A0A0G1T469"/>
<comment type="caution">
    <text evidence="2">The sequence shown here is derived from an EMBL/GenBank/DDBJ whole genome shotgun (WGS) entry which is preliminary data.</text>
</comment>
<gene>
    <name evidence="2" type="ORF">UX67_C0006G0001</name>
</gene>